<feature type="chain" id="PRO_5014325134" description="Lipocalin-like domain-containing protein" evidence="1">
    <location>
        <begin position="23"/>
        <end position="149"/>
    </location>
</feature>
<keyword evidence="1" id="KW-0732">Signal</keyword>
<sequence length="149" mass="16555">MKTKSKFIYVLCVVFFALLSCSEDSPLFENGNNTDNNGNNNNNNEATYTIADLQGTWLRTGGNHTGNIGMVIEVTDNDGVIVDPIDSGFEVDDVKWMNIVSNDTSDFTHSELGSDYNYYSAIIDFQSDDVIWIIVDAGGAGNYQEWTRQ</sequence>
<name>A0A2K1DXN9_9FLAO</name>
<reference evidence="2 3" key="1">
    <citation type="submission" date="2018-01" db="EMBL/GenBank/DDBJ databases">
        <title>The draft genome of Hanstruepera neustonica JCM19743.</title>
        <authorList>
            <person name="He R.-H."/>
            <person name="Du Z.-J."/>
        </authorList>
    </citation>
    <scope>NUCLEOTIDE SEQUENCE [LARGE SCALE GENOMIC DNA]</scope>
    <source>
        <strain evidence="2 3">JCM19743</strain>
    </source>
</reference>
<dbReference type="OrthoDB" id="1447546at2"/>
<protein>
    <recommendedName>
        <fullName evidence="4">Lipocalin-like domain-containing protein</fullName>
    </recommendedName>
</protein>
<dbReference type="Proteomes" id="UP000236641">
    <property type="component" value="Unassembled WGS sequence"/>
</dbReference>
<evidence type="ECO:0000313" key="2">
    <source>
        <dbReference type="EMBL" id="PNQ72785.1"/>
    </source>
</evidence>
<dbReference type="PROSITE" id="PS51257">
    <property type="entry name" value="PROKAR_LIPOPROTEIN"/>
    <property type="match status" value="1"/>
</dbReference>
<comment type="caution">
    <text evidence="2">The sequence shown here is derived from an EMBL/GenBank/DDBJ whole genome shotgun (WGS) entry which is preliminary data.</text>
</comment>
<organism evidence="2 3">
    <name type="scientific">Hanstruepera neustonica</name>
    <dbReference type="NCBI Taxonomy" id="1445657"/>
    <lineage>
        <taxon>Bacteria</taxon>
        <taxon>Pseudomonadati</taxon>
        <taxon>Bacteroidota</taxon>
        <taxon>Flavobacteriia</taxon>
        <taxon>Flavobacteriales</taxon>
        <taxon>Flavobacteriaceae</taxon>
        <taxon>Hanstruepera</taxon>
    </lineage>
</organism>
<evidence type="ECO:0000313" key="3">
    <source>
        <dbReference type="Proteomes" id="UP000236641"/>
    </source>
</evidence>
<accession>A0A2K1DXN9</accession>
<gene>
    <name evidence="2" type="ORF">C1T31_09750</name>
</gene>
<keyword evidence="3" id="KW-1185">Reference proteome</keyword>
<dbReference type="RefSeq" id="WP_103052312.1">
    <property type="nucleotide sequence ID" value="NZ_POWF01000006.1"/>
</dbReference>
<dbReference type="EMBL" id="POWF01000006">
    <property type="protein sequence ID" value="PNQ72785.1"/>
    <property type="molecule type" value="Genomic_DNA"/>
</dbReference>
<evidence type="ECO:0000256" key="1">
    <source>
        <dbReference type="SAM" id="SignalP"/>
    </source>
</evidence>
<proteinExistence type="predicted"/>
<feature type="signal peptide" evidence="1">
    <location>
        <begin position="1"/>
        <end position="22"/>
    </location>
</feature>
<dbReference type="AlphaFoldDB" id="A0A2K1DXN9"/>
<evidence type="ECO:0008006" key="4">
    <source>
        <dbReference type="Google" id="ProtNLM"/>
    </source>
</evidence>